<proteinExistence type="predicted"/>
<dbReference type="WBParaSite" id="SPAL_0001720525.1">
    <property type="protein sequence ID" value="SPAL_0001720525.1"/>
    <property type="gene ID" value="SPAL_0001720525"/>
</dbReference>
<dbReference type="AlphaFoldDB" id="A0A0N5CH85"/>
<keyword evidence="2" id="KW-1185">Reference proteome</keyword>
<reference evidence="3" key="1">
    <citation type="submission" date="2017-02" db="UniProtKB">
        <authorList>
            <consortium name="WormBaseParasite"/>
        </authorList>
    </citation>
    <scope>IDENTIFICATION</scope>
</reference>
<protein>
    <submittedName>
        <fullName evidence="3">Uncharacterized protein</fullName>
    </submittedName>
</protein>
<feature type="compositionally biased region" description="Polar residues" evidence="1">
    <location>
        <begin position="56"/>
        <end position="93"/>
    </location>
</feature>
<evidence type="ECO:0000313" key="2">
    <source>
        <dbReference type="Proteomes" id="UP000046392"/>
    </source>
</evidence>
<feature type="region of interest" description="Disordered" evidence="1">
    <location>
        <begin position="34"/>
        <end position="116"/>
    </location>
</feature>
<dbReference type="Proteomes" id="UP000046392">
    <property type="component" value="Unplaced"/>
</dbReference>
<organism evidence="2 3">
    <name type="scientific">Strongyloides papillosus</name>
    <name type="common">Intestinal threadworm</name>
    <dbReference type="NCBI Taxonomy" id="174720"/>
    <lineage>
        <taxon>Eukaryota</taxon>
        <taxon>Metazoa</taxon>
        <taxon>Ecdysozoa</taxon>
        <taxon>Nematoda</taxon>
        <taxon>Chromadorea</taxon>
        <taxon>Rhabditida</taxon>
        <taxon>Tylenchina</taxon>
        <taxon>Panagrolaimomorpha</taxon>
        <taxon>Strongyloidoidea</taxon>
        <taxon>Strongyloididae</taxon>
        <taxon>Strongyloides</taxon>
    </lineage>
</organism>
<evidence type="ECO:0000256" key="1">
    <source>
        <dbReference type="SAM" id="MobiDB-lite"/>
    </source>
</evidence>
<evidence type="ECO:0000313" key="3">
    <source>
        <dbReference type="WBParaSite" id="SPAL_0001720525.1"/>
    </source>
</evidence>
<sequence length="129" mass="14552">MESIGVFLVCISVFLGTYYKRDIVNNMLSTILGRRRRRVENQSPNANEGKHPLLPSTPNVINNQNLPAISRSNQSSRDSTLVQQSVQPTSNKPQIPPIQQDPYVQPNQSLRPASYIFPTQPVPYAPYYP</sequence>
<accession>A0A0N5CH85</accession>
<name>A0A0N5CH85_STREA</name>